<feature type="domain" description="HotDog ACOT-type" evidence="2">
    <location>
        <begin position="7"/>
        <end position="113"/>
    </location>
</feature>
<accession>A0A650CQL9</accession>
<dbReference type="OrthoDB" id="15030at2157"/>
<dbReference type="GO" id="GO:0052816">
    <property type="term" value="F:long-chain fatty acyl-CoA hydrolase activity"/>
    <property type="evidence" value="ECO:0007669"/>
    <property type="project" value="TreeGrafter"/>
</dbReference>
<reference evidence="3 4" key="1">
    <citation type="submission" date="2019-10" db="EMBL/GenBank/DDBJ databases">
        <title>Genome Sequences from Six Type Strain Members of the Archaeal Family Sulfolobaceae: Acidianus ambivalens, Acidianus infernus, Metallosphaera prunae, Stygiolobus azoricus, Sulfolobus metallicus, and Sulfurisphaera ohwakuensis.</title>
        <authorList>
            <person name="Counts J.A."/>
            <person name="Kelly R.M."/>
        </authorList>
    </citation>
    <scope>NUCLEOTIDE SEQUENCE [LARGE SCALE GENOMIC DNA]</scope>
    <source>
        <strain evidence="3 4">FC6</strain>
    </source>
</reference>
<evidence type="ECO:0000313" key="3">
    <source>
        <dbReference type="EMBL" id="QGR19952.1"/>
    </source>
</evidence>
<dbReference type="EMBL" id="CP045483">
    <property type="protein sequence ID" value="QGR19952.1"/>
    <property type="molecule type" value="Genomic_DNA"/>
</dbReference>
<keyword evidence="1" id="KW-0378">Hydrolase</keyword>
<dbReference type="Pfam" id="PF03061">
    <property type="entry name" value="4HBT"/>
    <property type="match status" value="2"/>
</dbReference>
<dbReference type="Gene3D" id="3.10.129.10">
    <property type="entry name" value="Hotdog Thioesterase"/>
    <property type="match status" value="2"/>
</dbReference>
<dbReference type="GO" id="GO:0006637">
    <property type="term" value="P:acyl-CoA metabolic process"/>
    <property type="evidence" value="ECO:0007669"/>
    <property type="project" value="TreeGrafter"/>
</dbReference>
<dbReference type="Proteomes" id="UP000423396">
    <property type="component" value="Chromosome"/>
</dbReference>
<keyword evidence="4" id="KW-1185">Reference proteome</keyword>
<dbReference type="InterPro" id="IPR040170">
    <property type="entry name" value="Cytosol_ACT"/>
</dbReference>
<dbReference type="GeneID" id="42799029"/>
<dbReference type="SUPFAM" id="SSF54637">
    <property type="entry name" value="Thioesterase/thiol ester dehydrase-isomerase"/>
    <property type="match status" value="2"/>
</dbReference>
<sequence length="314" mass="35249">MQFLKISDTKVTAIKVIHYEHTNYMGRLHGGDMLNFLVDIGMLSAMKVAKGLAVLASLDDVIFKKPILLGDIITVEAETEYVGNTSMEVSMRAVKGDETLVEATGVYVKVDDLLRPTVVDTKIQPDNEEEKKKYEIALERRKNRKVNTSSRYNVSDPTEGLTYRLISTIYVTPDMTYDGKIISAGKMLKVMDDLGGALGLNYIGYEGYGKGDTVVTVSANSMSFYTPVRLGDILEMRAGISYVGNTSLETTINVIRIDPENMSKEHVTTAYFNYVRIDNSGRPVKLKPHIPQNDKEKRIFEEALLRRKKLLSHY</sequence>
<dbReference type="GO" id="GO:0005829">
    <property type="term" value="C:cytosol"/>
    <property type="evidence" value="ECO:0007669"/>
    <property type="project" value="TreeGrafter"/>
</dbReference>
<dbReference type="PANTHER" id="PTHR11049:SF16">
    <property type="entry name" value="PROTEIN VDLD"/>
    <property type="match status" value="1"/>
</dbReference>
<dbReference type="PROSITE" id="PS51770">
    <property type="entry name" value="HOTDOG_ACOT"/>
    <property type="match status" value="2"/>
</dbReference>
<evidence type="ECO:0000256" key="1">
    <source>
        <dbReference type="ARBA" id="ARBA00022801"/>
    </source>
</evidence>
<dbReference type="PANTHER" id="PTHR11049">
    <property type="entry name" value="ACYL COENZYME A THIOESTER HYDROLASE"/>
    <property type="match status" value="1"/>
</dbReference>
<evidence type="ECO:0000259" key="2">
    <source>
        <dbReference type="PROSITE" id="PS51770"/>
    </source>
</evidence>
<dbReference type="CDD" id="cd03442">
    <property type="entry name" value="BFIT_BACH"/>
    <property type="match status" value="2"/>
</dbReference>
<dbReference type="InterPro" id="IPR006683">
    <property type="entry name" value="Thioestr_dom"/>
</dbReference>
<dbReference type="AlphaFoldDB" id="A0A650CQL9"/>
<evidence type="ECO:0000313" key="4">
    <source>
        <dbReference type="Proteomes" id="UP000423396"/>
    </source>
</evidence>
<proteinExistence type="predicted"/>
<protein>
    <submittedName>
        <fullName evidence="3">Acyl-CoA thioesterase</fullName>
    </submittedName>
</protein>
<organism evidence="3 4">
    <name type="scientific">Stygiolobus azoricus</name>
    <dbReference type="NCBI Taxonomy" id="41675"/>
    <lineage>
        <taxon>Archaea</taxon>
        <taxon>Thermoproteota</taxon>
        <taxon>Thermoprotei</taxon>
        <taxon>Sulfolobales</taxon>
        <taxon>Sulfolobaceae</taxon>
        <taxon>Stygiolobus</taxon>
    </lineage>
</organism>
<dbReference type="RefSeq" id="WP_156007266.1">
    <property type="nucleotide sequence ID" value="NZ_CP045483.1"/>
</dbReference>
<dbReference type="InterPro" id="IPR033120">
    <property type="entry name" value="HOTDOG_ACOT"/>
</dbReference>
<feature type="domain" description="HotDog ACOT-type" evidence="2">
    <location>
        <begin position="161"/>
        <end position="280"/>
    </location>
</feature>
<gene>
    <name evidence="3" type="ORF">D1868_08120</name>
</gene>
<dbReference type="InterPro" id="IPR029069">
    <property type="entry name" value="HotDog_dom_sf"/>
</dbReference>
<dbReference type="KEGG" id="sazo:D1868_08120"/>
<name>A0A650CQL9_9CREN</name>